<accession>A0A1F5HDN0</accession>
<keyword evidence="1" id="KW-0472">Membrane</keyword>
<feature type="transmembrane region" description="Helical" evidence="1">
    <location>
        <begin position="26"/>
        <end position="45"/>
    </location>
</feature>
<protein>
    <submittedName>
        <fullName evidence="2">Uncharacterized protein</fullName>
    </submittedName>
</protein>
<keyword evidence="1" id="KW-0812">Transmembrane</keyword>
<gene>
    <name evidence="2" type="ORF">A2196_03735</name>
</gene>
<organism evidence="2 3">
    <name type="scientific">Candidatus Curtissbacteria bacterium RIFOXYA1_FULL_41_14</name>
    <dbReference type="NCBI Taxonomy" id="1797737"/>
    <lineage>
        <taxon>Bacteria</taxon>
        <taxon>Candidatus Curtissiibacteriota</taxon>
    </lineage>
</organism>
<evidence type="ECO:0000313" key="2">
    <source>
        <dbReference type="EMBL" id="OGE02267.1"/>
    </source>
</evidence>
<dbReference type="STRING" id="1797737.A2196_03735"/>
<name>A0A1F5HDN0_9BACT</name>
<proteinExistence type="predicted"/>
<sequence length="166" mass="18422">MYTGPERGRFHEWAQQKRSRRSILRGISEVVLAVSAVGTVGYVAIQAMRGSEVLKGEPTTGEIKKYVTKMNGFNPPLLRGGPSLSENDEIGTVEPGIVVRAMEIRDTPYGRNPDLCGNAEDGRYYCKWYELKDPVPVRRPDGPIELRTGVLAGTFVDPIEESRAQK</sequence>
<evidence type="ECO:0000256" key="1">
    <source>
        <dbReference type="SAM" id="Phobius"/>
    </source>
</evidence>
<keyword evidence="1" id="KW-1133">Transmembrane helix</keyword>
<dbReference type="EMBL" id="MFCA01000017">
    <property type="protein sequence ID" value="OGE02267.1"/>
    <property type="molecule type" value="Genomic_DNA"/>
</dbReference>
<evidence type="ECO:0000313" key="3">
    <source>
        <dbReference type="Proteomes" id="UP000176751"/>
    </source>
</evidence>
<comment type="caution">
    <text evidence="2">The sequence shown here is derived from an EMBL/GenBank/DDBJ whole genome shotgun (WGS) entry which is preliminary data.</text>
</comment>
<reference evidence="2 3" key="1">
    <citation type="journal article" date="2016" name="Nat. Commun.">
        <title>Thousands of microbial genomes shed light on interconnected biogeochemical processes in an aquifer system.</title>
        <authorList>
            <person name="Anantharaman K."/>
            <person name="Brown C.T."/>
            <person name="Hug L.A."/>
            <person name="Sharon I."/>
            <person name="Castelle C.J."/>
            <person name="Probst A.J."/>
            <person name="Thomas B.C."/>
            <person name="Singh A."/>
            <person name="Wilkins M.J."/>
            <person name="Karaoz U."/>
            <person name="Brodie E.L."/>
            <person name="Williams K.H."/>
            <person name="Hubbard S.S."/>
            <person name="Banfield J.F."/>
        </authorList>
    </citation>
    <scope>NUCLEOTIDE SEQUENCE [LARGE SCALE GENOMIC DNA]</scope>
</reference>
<dbReference type="AlphaFoldDB" id="A0A1F5HDN0"/>
<dbReference type="Proteomes" id="UP000176751">
    <property type="component" value="Unassembled WGS sequence"/>
</dbReference>